<name>A0ACC2ZQY8_9EURO</name>
<sequence length="766" mass="82012">MSPRVDRLSALFLASAAQLTLLILLCQVAGKSPVNVGDDETRVSLVFIERPLARAPVPAAMPRALGGPGRTAGPALPVASAAPRRPTLDVVDEAPGPAMAVAPAPLDLAIRPDDISFKRPSLTRPTQAAFPAREPTLQVSVEDNSWMGRYARMGRRMACAELRQALASNPGSAEAIIRTMEQRKALEKAMPVARTLRLLASLSRNRLPLLAGALTSIVVATTFALAVPIAARGNRGLDLNSLEKIDNIFLTLALISVAIGVATAMRVYFINRLADEVTNDLRGQLFSRLLVQPLEFHQQQPSTELLSRLTSDIEHLRIAIGVSFSVAIRSGIMLAGAVTMLFITDPGLALLTIAAIPFASVPIAVGSKHLRTSARDYNDLLAQSRVVAAEALGHIRAVKDFAREPFETERHAATLNASVSGARRRTTWQSVLTALSLIVMLLGITAVLWTGTHKVMDRTLSAGQLGQFAMYAVMCGMAAAALLDTWGALQRSAGATDRITAFGDLPHHEAQETRLVQALQGCIRFENVDFWYAAAPDRPVLRRLNLDIAKGEKVAIVGASGAGKSTLLSLLLRLHPVRAGAIFIDGHDISTFQPASIRNAIGTISQAPAIFGRSVLENIRYGKLDATDEDVRNAAVSSGADAFISELPAGYDEPLGERGARLSGGQQQRVAIARALLKRADILLLDEPTSALDSHAEQAVHDHVFGTGTGPTTLIVAHRLQTILAADRIVLIDEGAVAATGSHEELLIRSARYRDLIRPQMQAMVE</sequence>
<reference evidence="1" key="1">
    <citation type="submission" date="2022-10" db="EMBL/GenBank/DDBJ databases">
        <title>Culturing micro-colonial fungi from biological soil crusts in the Mojave desert and describing Neophaeococcomyces mojavensis, and introducing the new genera and species Taxawa tesnikishii.</title>
        <authorList>
            <person name="Kurbessoian T."/>
            <person name="Stajich J.E."/>
        </authorList>
    </citation>
    <scope>NUCLEOTIDE SEQUENCE</scope>
    <source>
        <strain evidence="1">JES_112</strain>
    </source>
</reference>
<organism evidence="1 2">
    <name type="scientific">Neophaeococcomyces mojaviensis</name>
    <dbReference type="NCBI Taxonomy" id="3383035"/>
    <lineage>
        <taxon>Eukaryota</taxon>
        <taxon>Fungi</taxon>
        <taxon>Dikarya</taxon>
        <taxon>Ascomycota</taxon>
        <taxon>Pezizomycotina</taxon>
        <taxon>Eurotiomycetes</taxon>
        <taxon>Chaetothyriomycetidae</taxon>
        <taxon>Chaetothyriales</taxon>
        <taxon>Chaetothyriales incertae sedis</taxon>
        <taxon>Neophaeococcomyces</taxon>
    </lineage>
</organism>
<proteinExistence type="predicted"/>
<gene>
    <name evidence="1" type="ORF">H2198_010649</name>
</gene>
<protein>
    <submittedName>
        <fullName evidence="1">Uncharacterized protein</fullName>
    </submittedName>
</protein>
<accession>A0ACC2ZQY8</accession>
<dbReference type="EMBL" id="JAPDRQ010000398">
    <property type="protein sequence ID" value="KAJ9650032.1"/>
    <property type="molecule type" value="Genomic_DNA"/>
</dbReference>
<dbReference type="Proteomes" id="UP001172386">
    <property type="component" value="Unassembled WGS sequence"/>
</dbReference>
<evidence type="ECO:0000313" key="1">
    <source>
        <dbReference type="EMBL" id="KAJ9650032.1"/>
    </source>
</evidence>
<evidence type="ECO:0000313" key="2">
    <source>
        <dbReference type="Proteomes" id="UP001172386"/>
    </source>
</evidence>
<keyword evidence="2" id="KW-1185">Reference proteome</keyword>
<comment type="caution">
    <text evidence="1">The sequence shown here is derived from an EMBL/GenBank/DDBJ whole genome shotgun (WGS) entry which is preliminary data.</text>
</comment>